<evidence type="ECO:0000259" key="2">
    <source>
        <dbReference type="Pfam" id="PF12299"/>
    </source>
</evidence>
<evidence type="ECO:0000256" key="1">
    <source>
        <dbReference type="SAM" id="Coils"/>
    </source>
</evidence>
<comment type="caution">
    <text evidence="3">The sequence shown here is derived from an EMBL/GenBank/DDBJ whole genome shotgun (WGS) entry which is preliminary data.</text>
</comment>
<gene>
    <name evidence="3" type="ORF">RF55_24833</name>
</gene>
<feature type="domain" description="DUF3627" evidence="2">
    <location>
        <begin position="90"/>
        <end position="181"/>
    </location>
</feature>
<proteinExistence type="predicted"/>
<keyword evidence="4" id="KW-1185">Reference proteome</keyword>
<dbReference type="PaxDb" id="67767-A0A0J7JVM2"/>
<protein>
    <recommendedName>
        <fullName evidence="2">DUF3627 domain-containing protein</fullName>
    </recommendedName>
</protein>
<reference evidence="3 4" key="1">
    <citation type="submission" date="2015-04" db="EMBL/GenBank/DDBJ databases">
        <title>Lasius niger genome sequencing.</title>
        <authorList>
            <person name="Konorov E.A."/>
            <person name="Nikitin M.A."/>
            <person name="Kirill M.V."/>
            <person name="Chang P."/>
        </authorList>
    </citation>
    <scope>NUCLEOTIDE SEQUENCE [LARGE SCALE GENOMIC DNA]</scope>
    <source>
        <tissue evidence="3">Whole</tissue>
    </source>
</reference>
<dbReference type="AlphaFoldDB" id="A0A0J7JVM2"/>
<evidence type="ECO:0000313" key="3">
    <source>
        <dbReference type="EMBL" id="KMQ81896.1"/>
    </source>
</evidence>
<name>A0A0J7JVM2_LASNI</name>
<dbReference type="InterPro" id="IPR022549">
    <property type="entry name" value="DUF3627"/>
</dbReference>
<evidence type="ECO:0000313" key="4">
    <source>
        <dbReference type="Proteomes" id="UP000036403"/>
    </source>
</evidence>
<feature type="coiled-coil region" evidence="1">
    <location>
        <begin position="24"/>
        <end position="93"/>
    </location>
</feature>
<dbReference type="Pfam" id="PF12299">
    <property type="entry name" value="DUF3627"/>
    <property type="match status" value="1"/>
</dbReference>
<dbReference type="Proteomes" id="UP000036403">
    <property type="component" value="Unassembled WGS sequence"/>
</dbReference>
<organism evidence="3 4">
    <name type="scientific">Lasius niger</name>
    <name type="common">Black garden ant</name>
    <dbReference type="NCBI Taxonomy" id="67767"/>
    <lineage>
        <taxon>Eukaryota</taxon>
        <taxon>Metazoa</taxon>
        <taxon>Ecdysozoa</taxon>
        <taxon>Arthropoda</taxon>
        <taxon>Hexapoda</taxon>
        <taxon>Insecta</taxon>
        <taxon>Pterygota</taxon>
        <taxon>Neoptera</taxon>
        <taxon>Endopterygota</taxon>
        <taxon>Hymenoptera</taxon>
        <taxon>Apocrita</taxon>
        <taxon>Aculeata</taxon>
        <taxon>Formicoidea</taxon>
        <taxon>Formicidae</taxon>
        <taxon>Formicinae</taxon>
        <taxon>Lasius</taxon>
        <taxon>Lasius</taxon>
    </lineage>
</organism>
<dbReference type="EMBL" id="LBMM01030465">
    <property type="protein sequence ID" value="KMQ81896.1"/>
    <property type="molecule type" value="Genomic_DNA"/>
</dbReference>
<accession>A0A0J7JVM2</accession>
<sequence length="212" mass="25155">MLQRKIKEADEKMVQLTLEKTEELKVKDDKIDELKEIMLRLEKSREQDRQTMKRQEQYMRSLGISLEEVKDQNEELLDKTINLECDNKEVKRKLGIAVEDRAPLPVDKKKQERFVLMKRNDPDFLPYYTIRAQNAYTTRKLKIERLHFPNLEILQDFKAQPNSKTLYVRIKDELREKGVVFDGNNIDLEGSDVTEEELIEATKVINDSKRDV</sequence>
<keyword evidence="1" id="KW-0175">Coiled coil</keyword>